<dbReference type="EMBL" id="KV454538">
    <property type="protein sequence ID" value="ODV69955.1"/>
    <property type="molecule type" value="Genomic_DNA"/>
</dbReference>
<dbReference type="GO" id="GO:0045048">
    <property type="term" value="P:protein insertion into ER membrane"/>
    <property type="evidence" value="ECO:0007669"/>
    <property type="project" value="InterPro"/>
</dbReference>
<dbReference type="AlphaFoldDB" id="A0A1E4RSA9"/>
<name>A0A1E4RSA9_9ASCO</name>
<reference evidence="3" key="1">
    <citation type="submission" date="2016-05" db="EMBL/GenBank/DDBJ databases">
        <title>Comparative genomics of biotechnologically important yeasts.</title>
        <authorList>
            <consortium name="DOE Joint Genome Institute"/>
            <person name="Riley R."/>
            <person name="Haridas S."/>
            <person name="Wolfe K.H."/>
            <person name="Lopes M.R."/>
            <person name="Hittinger C.T."/>
            <person name="Goker M."/>
            <person name="Salamov A."/>
            <person name="Wisecaver J."/>
            <person name="Long T.M."/>
            <person name="Aerts A.L."/>
            <person name="Barry K."/>
            <person name="Choi C."/>
            <person name="Clum A."/>
            <person name="Coughlan A.Y."/>
            <person name="Deshpande S."/>
            <person name="Douglass A.P."/>
            <person name="Hanson S.J."/>
            <person name="Klenk H.-P."/>
            <person name="Labutti K."/>
            <person name="Lapidus A."/>
            <person name="Lindquist E."/>
            <person name="Lipzen A."/>
            <person name="Meier-Kolthoff J.P."/>
            <person name="Ohm R.A."/>
            <person name="Otillar R.P."/>
            <person name="Pangilinan J."/>
            <person name="Peng Y."/>
            <person name="Rokas A."/>
            <person name="Rosa C.A."/>
            <person name="Scheuner C."/>
            <person name="Sibirny A.A."/>
            <person name="Slot J.C."/>
            <person name="Stielow J.B."/>
            <person name="Sun H."/>
            <person name="Kurtzman C.P."/>
            <person name="Blackwell M."/>
            <person name="Grigoriev I.V."/>
            <person name="Jeffries T.W."/>
        </authorList>
    </citation>
    <scope>NUCLEOTIDE SEQUENCE [LARGE SCALE GENOMIC DNA]</scope>
    <source>
        <strain evidence="3">NRRL Y-1933</strain>
    </source>
</reference>
<dbReference type="Gene3D" id="1.25.40.10">
    <property type="entry name" value="Tetratricopeptide repeat domain"/>
    <property type="match status" value="1"/>
</dbReference>
<dbReference type="Pfam" id="PF04190">
    <property type="entry name" value="GET4"/>
    <property type="match status" value="1"/>
</dbReference>
<proteinExistence type="inferred from homology"/>
<keyword evidence="3" id="KW-1185">Reference proteome</keyword>
<organism evidence="2 3">
    <name type="scientific">Hyphopichia burtonii NRRL Y-1933</name>
    <dbReference type="NCBI Taxonomy" id="984485"/>
    <lineage>
        <taxon>Eukaryota</taxon>
        <taxon>Fungi</taxon>
        <taxon>Dikarya</taxon>
        <taxon>Ascomycota</taxon>
        <taxon>Saccharomycotina</taxon>
        <taxon>Pichiomycetes</taxon>
        <taxon>Debaryomycetaceae</taxon>
        <taxon>Hyphopichia</taxon>
    </lineage>
</organism>
<evidence type="ECO:0000313" key="3">
    <source>
        <dbReference type="Proteomes" id="UP000095085"/>
    </source>
</evidence>
<dbReference type="PANTHER" id="PTHR12875:SF0">
    <property type="entry name" value="GOLGI TO ER TRAFFIC PROTEIN 4 HOMOLOG"/>
    <property type="match status" value="1"/>
</dbReference>
<dbReference type="InterPro" id="IPR007317">
    <property type="entry name" value="GET4"/>
</dbReference>
<dbReference type="RefSeq" id="XP_020079022.1">
    <property type="nucleotide sequence ID" value="XM_020222875.1"/>
</dbReference>
<evidence type="ECO:0000313" key="2">
    <source>
        <dbReference type="EMBL" id="ODV69955.1"/>
    </source>
</evidence>
<comment type="similarity">
    <text evidence="1">Belongs to the GET4 family.</text>
</comment>
<dbReference type="InterPro" id="IPR011990">
    <property type="entry name" value="TPR-like_helical_dom_sf"/>
</dbReference>
<dbReference type="GeneID" id="30997424"/>
<sequence>MSDAKLQRTLLRFNAKITSGEYYEAHQTLRTITNRYVKSKQYSDAIALLYQGSSILSNKKEYASASDLITYLIQVYEEANIKIESSSDINKIKLIELINLLPDTDPSLPDLSKQAINWSKTNDNKFGDCNLHHVFGVKFLNSIKLSPLSEDEKYKLFNFAELHLILGTYESLPVYINFLWDWYKQSSKDVKDPGILLSRAIINYSYLKNIKFVKESLNIFMKNLVQYNTNYESSDGLYFYQEYQLINFLQLLVITLNKETTSGEKFLKLYQQYKAVLTQYELNASIEYLGRFYFNLNLGSSSAGVNPLASLMGGLFK</sequence>
<protein>
    <submittedName>
        <fullName evidence="2">DUF410-domain-containing protein</fullName>
    </submittedName>
</protein>
<dbReference type="PANTHER" id="PTHR12875">
    <property type="entry name" value="GOLGI TO ER TRAFFIC PROTEIN 4 HOMOLOG"/>
    <property type="match status" value="1"/>
</dbReference>
<dbReference type="GO" id="GO:0006620">
    <property type="term" value="P:post-translational protein targeting to endoplasmic reticulum membrane"/>
    <property type="evidence" value="ECO:0007669"/>
    <property type="project" value="EnsemblFungi"/>
</dbReference>
<dbReference type="Proteomes" id="UP000095085">
    <property type="component" value="Unassembled WGS sequence"/>
</dbReference>
<dbReference type="STRING" id="984485.A0A1E4RSA9"/>
<dbReference type="GO" id="GO:0072380">
    <property type="term" value="C:TRC complex"/>
    <property type="evidence" value="ECO:0007669"/>
    <property type="project" value="EnsemblFungi"/>
</dbReference>
<evidence type="ECO:0000256" key="1">
    <source>
        <dbReference type="ARBA" id="ARBA00005351"/>
    </source>
</evidence>
<dbReference type="OrthoDB" id="10252405at2759"/>
<gene>
    <name evidence="2" type="ORF">HYPBUDRAFT_176921</name>
</gene>
<accession>A0A1E4RSA9</accession>